<keyword evidence="1" id="KW-0269">Exonuclease</keyword>
<reference evidence="1" key="1">
    <citation type="journal article" date="2021" name="Proc. Natl. Acad. Sci. U.S.A.">
        <title>A Catalog of Tens of Thousands of Viruses from Human Metagenomes Reveals Hidden Associations with Chronic Diseases.</title>
        <authorList>
            <person name="Tisza M.J."/>
            <person name="Buck C.B."/>
        </authorList>
    </citation>
    <scope>NUCLEOTIDE SEQUENCE</scope>
    <source>
        <strain evidence="1">Ct3pR10</strain>
    </source>
</reference>
<evidence type="ECO:0000313" key="1">
    <source>
        <dbReference type="EMBL" id="DAD74361.1"/>
    </source>
</evidence>
<organism evidence="1">
    <name type="scientific">Siphoviridae sp. ct3pR10</name>
    <dbReference type="NCBI Taxonomy" id="2826284"/>
    <lineage>
        <taxon>Viruses</taxon>
        <taxon>Duplodnaviria</taxon>
        <taxon>Heunggongvirae</taxon>
        <taxon>Uroviricota</taxon>
        <taxon>Caudoviricetes</taxon>
    </lineage>
</organism>
<dbReference type="EMBL" id="BK014759">
    <property type="protein sequence ID" value="DAD74361.1"/>
    <property type="molecule type" value="Genomic_DNA"/>
</dbReference>
<keyword evidence="1" id="KW-0540">Nuclease</keyword>
<protein>
    <submittedName>
        <fullName evidence="1">Exonuclease</fullName>
    </submittedName>
</protein>
<dbReference type="GO" id="GO:0004527">
    <property type="term" value="F:exonuclease activity"/>
    <property type="evidence" value="ECO:0007669"/>
    <property type="project" value="UniProtKB-KW"/>
</dbReference>
<proteinExistence type="predicted"/>
<accession>A0A8S5LWF2</accession>
<keyword evidence="1" id="KW-0378">Hydrolase</keyword>
<sequence>MDINATMAELAQYIRLQEEAAATVEALKDQIKAKMAAAGVDTLVGAEHKATYKAVTSSRVDTTALKKDLPDVAARYTKTTETRRFTFA</sequence>
<name>A0A8S5LWF2_9CAUD</name>